<feature type="domain" description="DSBA-like thioredoxin" evidence="1">
    <location>
        <begin position="6"/>
        <end position="208"/>
    </location>
</feature>
<name>A0A158GPU1_9BURK</name>
<proteinExistence type="predicted"/>
<dbReference type="PANTHER" id="PTHR13887">
    <property type="entry name" value="GLUTATHIONE S-TRANSFERASE KAPPA"/>
    <property type="match status" value="1"/>
</dbReference>
<dbReference type="GO" id="GO:0016491">
    <property type="term" value="F:oxidoreductase activity"/>
    <property type="evidence" value="ECO:0007669"/>
    <property type="project" value="InterPro"/>
</dbReference>
<dbReference type="RefSeq" id="WP_062085766.1">
    <property type="nucleotide sequence ID" value="NZ_FCOK02000017.1"/>
</dbReference>
<evidence type="ECO:0000313" key="2">
    <source>
        <dbReference type="EMBL" id="SAL33420.1"/>
    </source>
</evidence>
<evidence type="ECO:0000259" key="1">
    <source>
        <dbReference type="Pfam" id="PF01323"/>
    </source>
</evidence>
<dbReference type="OrthoDB" id="9799122at2"/>
<reference evidence="2 3" key="1">
    <citation type="submission" date="2016-01" db="EMBL/GenBank/DDBJ databases">
        <authorList>
            <person name="Oliw E.H."/>
        </authorList>
    </citation>
    <scope>NUCLEOTIDE SEQUENCE [LARGE SCALE GENOMIC DNA]</scope>
    <source>
        <strain evidence="2">LMG 27134</strain>
    </source>
</reference>
<organism evidence="2 3">
    <name type="scientific">Caballeronia udeis</name>
    <dbReference type="NCBI Taxonomy" id="1232866"/>
    <lineage>
        <taxon>Bacteria</taxon>
        <taxon>Pseudomonadati</taxon>
        <taxon>Pseudomonadota</taxon>
        <taxon>Betaproteobacteria</taxon>
        <taxon>Burkholderiales</taxon>
        <taxon>Burkholderiaceae</taxon>
        <taxon>Caballeronia</taxon>
    </lineage>
</organism>
<dbReference type="SUPFAM" id="SSF52833">
    <property type="entry name" value="Thioredoxin-like"/>
    <property type="match status" value="1"/>
</dbReference>
<dbReference type="PANTHER" id="PTHR13887:SF41">
    <property type="entry name" value="THIOREDOXIN SUPERFAMILY PROTEIN"/>
    <property type="match status" value="1"/>
</dbReference>
<dbReference type="InterPro" id="IPR001853">
    <property type="entry name" value="DSBA-like_thioredoxin_dom"/>
</dbReference>
<dbReference type="Proteomes" id="UP000054683">
    <property type="component" value="Unassembled WGS sequence"/>
</dbReference>
<sequence length="217" mass="23431">MQAIEISVNYDFICPWCWIGHLNLASGIRAANLPVPASIRYVPFELNPTMPADGMDRREYRTAKFGSWVRSQGMDAQVAATGLAAGAHFNYDKVSRTPNTRLAHQLMQYAMSIGDAQKTEALYQSIFTAYFSEGRDIGLAATLVDIAAKSGFDATAAEEYLSQGRGLAQVLEAQRLAQQQGIRSVPTVFIAGEAISGAQPPAVFATALRAALERSPA</sequence>
<protein>
    <submittedName>
        <fullName evidence="2">DSBA oxidoreductase</fullName>
    </submittedName>
</protein>
<evidence type="ECO:0000313" key="3">
    <source>
        <dbReference type="Proteomes" id="UP000054683"/>
    </source>
</evidence>
<dbReference type="Pfam" id="PF01323">
    <property type="entry name" value="DSBA"/>
    <property type="match status" value="1"/>
</dbReference>
<dbReference type="Gene3D" id="3.40.30.10">
    <property type="entry name" value="Glutaredoxin"/>
    <property type="match status" value="1"/>
</dbReference>
<dbReference type="InterPro" id="IPR036249">
    <property type="entry name" value="Thioredoxin-like_sf"/>
</dbReference>
<gene>
    <name evidence="2" type="ORF">AWB69_02982</name>
</gene>
<dbReference type="EMBL" id="FCOK02000017">
    <property type="protein sequence ID" value="SAL33420.1"/>
    <property type="molecule type" value="Genomic_DNA"/>
</dbReference>
<accession>A0A158GPU1</accession>
<dbReference type="CDD" id="cd03024">
    <property type="entry name" value="DsbA_FrnE"/>
    <property type="match status" value="1"/>
</dbReference>
<dbReference type="AlphaFoldDB" id="A0A158GPU1"/>